<evidence type="ECO:0000313" key="2">
    <source>
        <dbReference type="Proteomes" id="UP000827904"/>
    </source>
</evidence>
<protein>
    <submittedName>
        <fullName evidence="1">Uncharacterized protein</fullName>
    </submittedName>
</protein>
<name>A0AAE8BI67_9CAUD</name>
<keyword evidence="2" id="KW-1185">Reference proteome</keyword>
<dbReference type="Proteomes" id="UP000827904">
    <property type="component" value="Segment"/>
</dbReference>
<proteinExistence type="predicted"/>
<sequence>MPSREDPFGEYDHIQPIPFNEARKKFFEISAQCADVALHVHIAKMQHEGMIEVRQAMRLKFDEASHQLTISARQM</sequence>
<reference evidence="1 2" key="1">
    <citation type="submission" date="2021-06" db="EMBL/GenBank/DDBJ databases">
        <title>Complete genome sequence of Stenotrophomonas maltophilia phage Piffle.</title>
        <authorList>
            <person name="Kirchhoff M."/>
            <person name="Ortega C."/>
            <person name="Clark J."/>
            <person name="Liu M."/>
            <person name="Burrowes B."/>
        </authorList>
    </citation>
    <scope>NUCLEOTIDE SEQUENCE [LARGE SCALE GENOMIC DNA]</scope>
</reference>
<evidence type="ECO:0000313" key="1">
    <source>
        <dbReference type="EMBL" id="QYW01947.1"/>
    </source>
</evidence>
<accession>A0AAE8BI67</accession>
<dbReference type="EMBL" id="MZ326857">
    <property type="protein sequence ID" value="QYW01947.1"/>
    <property type="molecule type" value="Genomic_DNA"/>
</dbReference>
<gene>
    <name evidence="1" type="ORF">CPT_Piffle_093</name>
</gene>
<organism evidence="1 2">
    <name type="scientific">Stenotrophomonas phage Piffle</name>
    <dbReference type="NCBI Taxonomy" id="2859656"/>
    <lineage>
        <taxon>Viruses</taxon>
        <taxon>Duplodnaviria</taxon>
        <taxon>Heunggongvirae</taxon>
        <taxon>Uroviricota</taxon>
        <taxon>Caudoviricetes</taxon>
        <taxon>Schitoviridae</taxon>
        <taxon>Pokkenvirus</taxon>
        <taxon>Pokkenvirus piffle</taxon>
    </lineage>
</organism>